<feature type="chain" id="PRO_5018219942" evidence="1">
    <location>
        <begin position="17"/>
        <end position="133"/>
    </location>
</feature>
<organism evidence="2 3">
    <name type="scientific">Diaphorina citri</name>
    <name type="common">Asian citrus psyllid</name>
    <dbReference type="NCBI Taxonomy" id="121845"/>
    <lineage>
        <taxon>Eukaryota</taxon>
        <taxon>Metazoa</taxon>
        <taxon>Ecdysozoa</taxon>
        <taxon>Arthropoda</taxon>
        <taxon>Hexapoda</taxon>
        <taxon>Insecta</taxon>
        <taxon>Pterygota</taxon>
        <taxon>Neoptera</taxon>
        <taxon>Paraneoptera</taxon>
        <taxon>Hemiptera</taxon>
        <taxon>Sternorrhyncha</taxon>
        <taxon>Psylloidea</taxon>
        <taxon>Psyllidae</taxon>
        <taxon>Diaphorininae</taxon>
        <taxon>Diaphorina</taxon>
    </lineage>
</organism>
<dbReference type="PaxDb" id="121845-A0A3Q0ILY5"/>
<gene>
    <name evidence="3" type="primary">LOC103524452</name>
</gene>
<dbReference type="STRING" id="121845.A0A3Q0ILY5"/>
<feature type="signal peptide" evidence="1">
    <location>
        <begin position="1"/>
        <end position="16"/>
    </location>
</feature>
<dbReference type="RefSeq" id="XP_026675658.1">
    <property type="nucleotide sequence ID" value="XM_026819857.1"/>
</dbReference>
<proteinExistence type="predicted"/>
<accession>A0A3Q0ILY5</accession>
<dbReference type="Gene3D" id="1.10.8.60">
    <property type="match status" value="1"/>
</dbReference>
<dbReference type="AlphaFoldDB" id="A0A3Q0ILY5"/>
<name>A0A3Q0ILY5_DIACI</name>
<dbReference type="InterPro" id="IPR027417">
    <property type="entry name" value="P-loop_NTPase"/>
</dbReference>
<evidence type="ECO:0000313" key="3">
    <source>
        <dbReference type="RefSeq" id="XP_026675658.1"/>
    </source>
</evidence>
<evidence type="ECO:0000256" key="1">
    <source>
        <dbReference type="SAM" id="SignalP"/>
    </source>
</evidence>
<dbReference type="Proteomes" id="UP000079169">
    <property type="component" value="Unplaced"/>
</dbReference>
<dbReference type="SUPFAM" id="SSF52540">
    <property type="entry name" value="P-loop containing nucleoside triphosphate hydrolases"/>
    <property type="match status" value="1"/>
</dbReference>
<dbReference type="KEGG" id="dci:103524452"/>
<keyword evidence="1" id="KW-0732">Signal</keyword>
<sequence>MTIFVLEFGCFLTVSAFYLHIRKGSEPVLINSLLHVVQEKEQRVSILKLQLESEEHDLNDKVIAKLADYTDGFSSNDLEELCRDAAGLRLEELTLDDSENLEQSLKELRKITMMDCLRVASRMKENKKAIESY</sequence>
<evidence type="ECO:0000313" key="2">
    <source>
        <dbReference type="Proteomes" id="UP000079169"/>
    </source>
</evidence>
<dbReference type="GeneID" id="103524452"/>
<reference evidence="3" key="1">
    <citation type="submission" date="2025-08" db="UniProtKB">
        <authorList>
            <consortium name="RefSeq"/>
        </authorList>
    </citation>
    <scope>IDENTIFICATION</scope>
</reference>
<keyword evidence="2" id="KW-1185">Reference proteome</keyword>
<protein>
    <submittedName>
        <fullName evidence="3">ATPase family AAA domain-containing protein 1-like</fullName>
    </submittedName>
</protein>